<evidence type="ECO:0000313" key="2">
    <source>
        <dbReference type="EMBL" id="GJN23004.1"/>
    </source>
</evidence>
<feature type="region of interest" description="Disordered" evidence="1">
    <location>
        <begin position="44"/>
        <end position="71"/>
    </location>
</feature>
<keyword evidence="3" id="KW-1185">Reference proteome</keyword>
<reference evidence="2" key="2">
    <citation type="submission" date="2021-12" db="EMBL/GenBank/DDBJ databases">
        <title>Resequencing data analysis of finger millet.</title>
        <authorList>
            <person name="Hatakeyama M."/>
            <person name="Aluri S."/>
            <person name="Balachadran M.T."/>
            <person name="Sivarajan S.R."/>
            <person name="Poveda L."/>
            <person name="Shimizu-Inatsugi R."/>
            <person name="Schlapbach R."/>
            <person name="Sreeman S.M."/>
            <person name="Shimizu K.K."/>
        </authorList>
    </citation>
    <scope>NUCLEOTIDE SEQUENCE</scope>
</reference>
<sequence length="96" mass="10428">MVRSWLPPVGSKYARVCVELLDMGARIAARSYSHCPQTARMYYKPPSTTDATGDERNSAATASSCGEEKQQQQQRAAVAAGKVVFEASEIVLYGRA</sequence>
<organism evidence="2 3">
    <name type="scientific">Eleusine coracana subsp. coracana</name>
    <dbReference type="NCBI Taxonomy" id="191504"/>
    <lineage>
        <taxon>Eukaryota</taxon>
        <taxon>Viridiplantae</taxon>
        <taxon>Streptophyta</taxon>
        <taxon>Embryophyta</taxon>
        <taxon>Tracheophyta</taxon>
        <taxon>Spermatophyta</taxon>
        <taxon>Magnoliopsida</taxon>
        <taxon>Liliopsida</taxon>
        <taxon>Poales</taxon>
        <taxon>Poaceae</taxon>
        <taxon>PACMAD clade</taxon>
        <taxon>Chloridoideae</taxon>
        <taxon>Cynodonteae</taxon>
        <taxon>Eleusininae</taxon>
        <taxon>Eleusine</taxon>
    </lineage>
</organism>
<comment type="caution">
    <text evidence="2">The sequence shown here is derived from an EMBL/GenBank/DDBJ whole genome shotgun (WGS) entry which is preliminary data.</text>
</comment>
<reference evidence="2" key="1">
    <citation type="journal article" date="2018" name="DNA Res.">
        <title>Multiple hybrid de novo genome assembly of finger millet, an orphan allotetraploid crop.</title>
        <authorList>
            <person name="Hatakeyama M."/>
            <person name="Aluri S."/>
            <person name="Balachadran M.T."/>
            <person name="Sivarajan S.R."/>
            <person name="Patrignani A."/>
            <person name="Gruter S."/>
            <person name="Poveda L."/>
            <person name="Shimizu-Inatsugi R."/>
            <person name="Baeten J."/>
            <person name="Francoijs K.J."/>
            <person name="Nataraja K.N."/>
            <person name="Reddy Y.A.N."/>
            <person name="Phadnis S."/>
            <person name="Ravikumar R.L."/>
            <person name="Schlapbach R."/>
            <person name="Sreeman S.M."/>
            <person name="Shimizu K.K."/>
        </authorList>
    </citation>
    <scope>NUCLEOTIDE SEQUENCE</scope>
</reference>
<dbReference type="PANTHER" id="PTHR33983:SF22">
    <property type="entry name" value="OS03G0799400 PROTEIN"/>
    <property type="match status" value="1"/>
</dbReference>
<protein>
    <submittedName>
        <fullName evidence="2">Uncharacterized protein</fullName>
    </submittedName>
</protein>
<dbReference type="EMBL" id="BQKI01000076">
    <property type="protein sequence ID" value="GJN23004.1"/>
    <property type="molecule type" value="Genomic_DNA"/>
</dbReference>
<name>A0AAV5EIF7_ELECO</name>
<accession>A0AAV5EIF7</accession>
<dbReference type="AlphaFoldDB" id="A0AAV5EIF7"/>
<dbReference type="Proteomes" id="UP001054889">
    <property type="component" value="Unassembled WGS sequence"/>
</dbReference>
<gene>
    <name evidence="2" type="primary">gb10618</name>
    <name evidence="2" type="ORF">PR202_gb10618</name>
</gene>
<evidence type="ECO:0000256" key="1">
    <source>
        <dbReference type="SAM" id="MobiDB-lite"/>
    </source>
</evidence>
<proteinExistence type="predicted"/>
<evidence type="ECO:0000313" key="3">
    <source>
        <dbReference type="Proteomes" id="UP001054889"/>
    </source>
</evidence>
<dbReference type="PANTHER" id="PTHR33983">
    <property type="entry name" value="OS07G0185900 PROTEIN"/>
    <property type="match status" value="1"/>
</dbReference>